<evidence type="ECO:0000313" key="3">
    <source>
        <dbReference type="EMBL" id="WOK06809.1"/>
    </source>
</evidence>
<evidence type="ECO:0000259" key="2">
    <source>
        <dbReference type="Pfam" id="PF07715"/>
    </source>
</evidence>
<dbReference type="RefSeq" id="WP_317489510.1">
    <property type="nucleotide sequence ID" value="NZ_CP136051.1"/>
</dbReference>
<feature type="signal peptide" evidence="1">
    <location>
        <begin position="1"/>
        <end position="20"/>
    </location>
</feature>
<dbReference type="Pfam" id="PF13715">
    <property type="entry name" value="CarbopepD_reg_2"/>
    <property type="match status" value="1"/>
</dbReference>
<sequence>MKTFLLSGALLLLATSVSFSQQMTQTVRGQILDQDAKSPLIGATVQIVGTDPILGAVTDLDGNFRITNVPVGRASLFITYIGYEDKAMPNIQVNSAKEVVLNIDLVESIDKLDEVVVTAKKDKSEVLNEMALVSARSFSVEETQRYAGAINDPARMVSAFAGVNGDAQGNNDIVVRGNSSKGILWKLEGVEIPNPNHFANEGATGGPVNALNSNMLDNSDFFTGAFSPEYGNALSGVFDIKFKKGNNEQREYTTSLGVFGVDFTAEGPFKQGYNGSYIANYRYSSLQLLSDAGILDFNGVPKYQDGSFNIALPIGKKQYVTMFGLGGISNISQTETDEEDEDIVLSRGDFGARLGVVGVNHTYFINDNVFVRNSVTLSLSGQTSNYDMNEDTGFRDVEDIDLNKNSVRVASTLNYKLNAKNKFETGIIYSRLGYNAKVDLYNYETKTKDTWLDDKGNTGTLQAFGSWKLRFNEAWTMTSGVHYFLFALNNTQSVEPRVGLKYDLNSKQAFTAGFGLHSRLEPVSAYLAKQTQEDGSLLQPNKNLRTTKAAHYVVGFNQVLNQSTHLKLEAYYQQLYDVPVEKDASSSFSMINSSGAFVNESLVNEGTGRNYGVELTLEQYLNRGFYYMSTVSLYKSLYTAQDGIERTSTFDGNYIVNVIGGKEFKVGAADRNRVLFVNAKAALIGGQRYTPIDLEASRELGSEVRDDANPFSVKGDDVFFVNLAIGTRKNRKKTTSEFKIDVTNVTNNQALVNEYFVAGTGNIVKSYQLAMLPNIVYTLKF</sequence>
<proteinExistence type="predicted"/>
<dbReference type="InterPro" id="IPR012910">
    <property type="entry name" value="Plug_dom"/>
</dbReference>
<dbReference type="InterPro" id="IPR037066">
    <property type="entry name" value="Plug_dom_sf"/>
</dbReference>
<dbReference type="Proteomes" id="UP001302349">
    <property type="component" value="Chromosome"/>
</dbReference>
<dbReference type="Pfam" id="PF07715">
    <property type="entry name" value="Plug"/>
    <property type="match status" value="1"/>
</dbReference>
<dbReference type="EMBL" id="CP136051">
    <property type="protein sequence ID" value="WOK06809.1"/>
    <property type="molecule type" value="Genomic_DNA"/>
</dbReference>
<organism evidence="3 4">
    <name type="scientific">Imperialibacter roseus</name>
    <dbReference type="NCBI Taxonomy" id="1324217"/>
    <lineage>
        <taxon>Bacteria</taxon>
        <taxon>Pseudomonadati</taxon>
        <taxon>Bacteroidota</taxon>
        <taxon>Cytophagia</taxon>
        <taxon>Cytophagales</taxon>
        <taxon>Flammeovirgaceae</taxon>
        <taxon>Imperialibacter</taxon>
    </lineage>
</organism>
<dbReference type="SUPFAM" id="SSF56935">
    <property type="entry name" value="Porins"/>
    <property type="match status" value="1"/>
</dbReference>
<dbReference type="SUPFAM" id="SSF49464">
    <property type="entry name" value="Carboxypeptidase regulatory domain-like"/>
    <property type="match status" value="1"/>
</dbReference>
<gene>
    <name evidence="3" type="ORF">RT717_27455</name>
</gene>
<dbReference type="InterPro" id="IPR008969">
    <property type="entry name" value="CarboxyPept-like_regulatory"/>
</dbReference>
<protein>
    <submittedName>
        <fullName evidence="3">Carboxypeptidase-like regulatory domain-containing protein</fullName>
    </submittedName>
</protein>
<keyword evidence="1" id="KW-0732">Signal</keyword>
<feature type="domain" description="TonB-dependent receptor plug" evidence="2">
    <location>
        <begin position="139"/>
        <end position="237"/>
    </location>
</feature>
<feature type="chain" id="PRO_5045584665" evidence="1">
    <location>
        <begin position="21"/>
        <end position="781"/>
    </location>
</feature>
<dbReference type="Gene3D" id="2.170.130.10">
    <property type="entry name" value="TonB-dependent receptor, plug domain"/>
    <property type="match status" value="1"/>
</dbReference>
<name>A0ABZ0IRP6_9BACT</name>
<evidence type="ECO:0000313" key="4">
    <source>
        <dbReference type="Proteomes" id="UP001302349"/>
    </source>
</evidence>
<accession>A0ABZ0IRP6</accession>
<dbReference type="Gene3D" id="2.60.40.1120">
    <property type="entry name" value="Carboxypeptidase-like, regulatory domain"/>
    <property type="match status" value="1"/>
</dbReference>
<keyword evidence="4" id="KW-1185">Reference proteome</keyword>
<reference evidence="3 4" key="1">
    <citation type="journal article" date="2023" name="Microbiol. Resour. Announc.">
        <title>Complete Genome Sequence of Imperialibacter roseus strain P4T.</title>
        <authorList>
            <person name="Tizabi D.R."/>
            <person name="Bachvaroff T."/>
            <person name="Hill R.T."/>
        </authorList>
    </citation>
    <scope>NUCLEOTIDE SEQUENCE [LARGE SCALE GENOMIC DNA]</scope>
    <source>
        <strain evidence="3 4">P4T</strain>
    </source>
</reference>
<evidence type="ECO:0000256" key="1">
    <source>
        <dbReference type="SAM" id="SignalP"/>
    </source>
</evidence>